<evidence type="ECO:0000259" key="2">
    <source>
        <dbReference type="Pfam" id="PF09977"/>
    </source>
</evidence>
<keyword evidence="1" id="KW-0812">Transmembrane</keyword>
<reference evidence="4" key="1">
    <citation type="journal article" date="2019" name="Int. J. Syst. Evol. Microbiol.">
        <title>The Global Catalogue of Microorganisms (GCM) 10K type strain sequencing project: providing services to taxonomists for standard genome sequencing and annotation.</title>
        <authorList>
            <consortium name="The Broad Institute Genomics Platform"/>
            <consortium name="The Broad Institute Genome Sequencing Center for Infectious Disease"/>
            <person name="Wu L."/>
            <person name="Ma J."/>
        </authorList>
    </citation>
    <scope>NUCLEOTIDE SEQUENCE [LARGE SCALE GENOMIC DNA]</scope>
    <source>
        <strain evidence="4">CCM 2767</strain>
    </source>
</reference>
<evidence type="ECO:0000313" key="4">
    <source>
        <dbReference type="Proteomes" id="UP000642180"/>
    </source>
</evidence>
<dbReference type="InterPro" id="IPR018705">
    <property type="entry name" value="DUF2134_membrane"/>
</dbReference>
<sequence>MQRLMSMDRLDSRRQDGGILIMAAIVLSSAIILLATIDIGFLFYQKRELQKVADLAALAGAQQLVKAHGNGETTCNSAFVIAQANATANAFPDTVNVSCGRWDPQVTTQAPYYGVFVNATFPPQSPANAVEVRLHRSFNSFFGNWLTQRVDARAIAKAEPRSPFAVFSVGSRLLRIHDGVVPSLLEAIGLDISNTDVSSYNGIANARVSTSGLLKSLGFNIPLNADVGTLASLLQVNTPGCSQGNCTLGAVLSALSGTVLNQNDLISLLGLSNEQLNLNVKLLTDASGRGLLSMLSTSNSAALNAELTVGELVNAALLLANSQNAIPLDLGINLSPLATVTTRLGVVEAPSIGIGGINAKAYTGQVRLYTDVEANAALVRASIPAIVDLVNGEGTVTDLCTQRDSAGRETATIHVNAPVLSTCVGSVPQNAIFSRTTSCQSGLGNHELLSILGNTLKVQTSFRLDALPNESVVTLAKGETITTGRNDLQLGKTLGNLYRNVLVKLLESLFNQGQGSVNSNNLASNLLFVGNNVLGTTVQALQTTLATLQTFLNSVNQGLLVSIGNLLGGLLSSVGNLLSNLVGNVACLLSGNYNQCMLQNELTGSSNGVSKVLVTLLGLVTQLLEPILNTLGASLAQQLNNLLGIRLGEVDVTLIDLQCSGTPDVRLVH</sequence>
<comment type="caution">
    <text evidence="3">The sequence shown here is derived from an EMBL/GenBank/DDBJ whole genome shotgun (WGS) entry which is preliminary data.</text>
</comment>
<proteinExistence type="predicted"/>
<dbReference type="Proteomes" id="UP000642180">
    <property type="component" value="Unassembled WGS sequence"/>
</dbReference>
<accession>A0A8J3F678</accession>
<name>A0A8J3F678_9BURK</name>
<dbReference type="AlphaFoldDB" id="A0A8J3F678"/>
<feature type="transmembrane region" description="Helical" evidence="1">
    <location>
        <begin position="20"/>
        <end position="44"/>
    </location>
</feature>
<dbReference type="Pfam" id="PF09977">
    <property type="entry name" value="Tad_C"/>
    <property type="match status" value="1"/>
</dbReference>
<gene>
    <name evidence="3" type="ORF">GCM10008066_15360</name>
</gene>
<keyword evidence="1" id="KW-0472">Membrane</keyword>
<protein>
    <recommendedName>
        <fullName evidence="2">DUF2134 domain-containing protein</fullName>
    </recommendedName>
</protein>
<organism evidence="3 4">
    <name type="scientific">Oxalicibacterium faecigallinarum</name>
    <dbReference type="NCBI Taxonomy" id="573741"/>
    <lineage>
        <taxon>Bacteria</taxon>
        <taxon>Pseudomonadati</taxon>
        <taxon>Pseudomonadota</taxon>
        <taxon>Betaproteobacteria</taxon>
        <taxon>Burkholderiales</taxon>
        <taxon>Oxalobacteraceae</taxon>
        <taxon>Oxalicibacterium</taxon>
    </lineage>
</organism>
<keyword evidence="1" id="KW-1133">Transmembrane helix</keyword>
<keyword evidence="4" id="KW-1185">Reference proteome</keyword>
<evidence type="ECO:0000256" key="1">
    <source>
        <dbReference type="SAM" id="Phobius"/>
    </source>
</evidence>
<feature type="domain" description="DUF2134" evidence="2">
    <location>
        <begin position="59"/>
        <end position="156"/>
    </location>
</feature>
<evidence type="ECO:0000313" key="3">
    <source>
        <dbReference type="EMBL" id="GGI18694.1"/>
    </source>
</evidence>
<dbReference type="EMBL" id="BMDI01000001">
    <property type="protein sequence ID" value="GGI18694.1"/>
    <property type="molecule type" value="Genomic_DNA"/>
</dbReference>